<name>A0ABQ6G6Q3_9BACL</name>
<comment type="caution">
    <text evidence="1">The sequence shown here is derived from an EMBL/GenBank/DDBJ whole genome shotgun (WGS) entry which is preliminary data.</text>
</comment>
<keyword evidence="2" id="KW-1185">Reference proteome</keyword>
<evidence type="ECO:0000313" key="1">
    <source>
        <dbReference type="EMBL" id="GLX66669.1"/>
    </source>
</evidence>
<reference evidence="1 2" key="1">
    <citation type="submission" date="2023-03" db="EMBL/GenBank/DDBJ databases">
        <title>Draft genome sequence of the bacteria which degrade cell wall of Tricholomamatutake.</title>
        <authorList>
            <person name="Konishi Y."/>
            <person name="Fukuta Y."/>
            <person name="Shirasaka N."/>
        </authorList>
    </citation>
    <scope>NUCLEOTIDE SEQUENCE [LARGE SCALE GENOMIC DNA]</scope>
    <source>
        <strain evidence="2">mu1</strain>
    </source>
</reference>
<organism evidence="1 2">
    <name type="scientific">Paenibacillus glycanilyticus</name>
    <dbReference type="NCBI Taxonomy" id="126569"/>
    <lineage>
        <taxon>Bacteria</taxon>
        <taxon>Bacillati</taxon>
        <taxon>Bacillota</taxon>
        <taxon>Bacilli</taxon>
        <taxon>Bacillales</taxon>
        <taxon>Paenibacillaceae</taxon>
        <taxon>Paenibacillus</taxon>
    </lineage>
</organism>
<dbReference type="Proteomes" id="UP001157114">
    <property type="component" value="Unassembled WGS sequence"/>
</dbReference>
<proteinExistence type="predicted"/>
<protein>
    <submittedName>
        <fullName evidence="1">Uncharacterized protein</fullName>
    </submittedName>
</protein>
<sequence>MSEKVDAAVLNNIVWCGIVCETHGITATSSEHIWKTTSKSPPYYPDMITSSRHVIVDEVMDIITNKEISGIKDSFANLDLSPYDFELLFTADWIYHEPVVKLESIPSGWIHVTTDNEFAEWNSAHGLENVIKPDLMKRSDVKIYLYRNKGEVSGFIANLSASAVGISNVFSSADIDHTWSDIHHIVASDFPGLPMVGYESGTYLTAALKSGWTFVGPLRVWGRTNRRSTDG</sequence>
<gene>
    <name evidence="1" type="ORF">MU1_10130</name>
</gene>
<dbReference type="RefSeq" id="WP_284237385.1">
    <property type="nucleotide sequence ID" value="NZ_BSSQ01000004.1"/>
</dbReference>
<evidence type="ECO:0000313" key="2">
    <source>
        <dbReference type="Proteomes" id="UP001157114"/>
    </source>
</evidence>
<accession>A0ABQ6G6Q3</accession>
<dbReference type="EMBL" id="BSSQ01000004">
    <property type="protein sequence ID" value="GLX66669.1"/>
    <property type="molecule type" value="Genomic_DNA"/>
</dbReference>